<dbReference type="PROSITE" id="PS51198">
    <property type="entry name" value="UVRD_HELICASE_ATP_BIND"/>
    <property type="match status" value="1"/>
</dbReference>
<name>A0ABD6S6W7_BACTU</name>
<keyword evidence="7" id="KW-0413">Isomerase</keyword>
<dbReference type="EMBL" id="NTYF01000023">
    <property type="protein sequence ID" value="PER55583.1"/>
    <property type="molecule type" value="Genomic_DNA"/>
</dbReference>
<dbReference type="Pfam" id="PF00580">
    <property type="entry name" value="UvrD-helicase"/>
    <property type="match status" value="1"/>
</dbReference>
<evidence type="ECO:0000313" key="13">
    <source>
        <dbReference type="EMBL" id="PER55583.1"/>
    </source>
</evidence>
<dbReference type="InterPro" id="IPR014016">
    <property type="entry name" value="UvrD-like_ATP-bd"/>
</dbReference>
<dbReference type="Pfam" id="PF13361">
    <property type="entry name" value="UvrD_C"/>
    <property type="match status" value="1"/>
</dbReference>
<dbReference type="CDD" id="cd17932">
    <property type="entry name" value="DEXQc_UvrD"/>
    <property type="match status" value="1"/>
</dbReference>
<comment type="caution">
    <text evidence="13">The sequence shown here is derived from an EMBL/GenBank/DDBJ whole genome shotgun (WGS) entry which is preliminary data.</text>
</comment>
<keyword evidence="5 11" id="KW-0067">ATP-binding</keyword>
<evidence type="ECO:0000256" key="2">
    <source>
        <dbReference type="ARBA" id="ARBA00022741"/>
    </source>
</evidence>
<evidence type="ECO:0000313" key="14">
    <source>
        <dbReference type="Proteomes" id="UP000219897"/>
    </source>
</evidence>
<evidence type="ECO:0000256" key="7">
    <source>
        <dbReference type="ARBA" id="ARBA00023235"/>
    </source>
</evidence>
<evidence type="ECO:0000256" key="11">
    <source>
        <dbReference type="PROSITE-ProRule" id="PRU00560"/>
    </source>
</evidence>
<dbReference type="GO" id="GO:0005524">
    <property type="term" value="F:ATP binding"/>
    <property type="evidence" value="ECO:0007669"/>
    <property type="project" value="UniProtKB-UniRule"/>
</dbReference>
<evidence type="ECO:0000256" key="3">
    <source>
        <dbReference type="ARBA" id="ARBA00022801"/>
    </source>
</evidence>
<dbReference type="InterPro" id="IPR027417">
    <property type="entry name" value="P-loop_NTPase"/>
</dbReference>
<dbReference type="Gene3D" id="3.40.50.300">
    <property type="entry name" value="P-loop containing nucleotide triphosphate hydrolases"/>
    <property type="match status" value="2"/>
</dbReference>
<evidence type="ECO:0000259" key="12">
    <source>
        <dbReference type="PROSITE" id="PS51198"/>
    </source>
</evidence>
<dbReference type="EC" id="5.6.2.4" evidence="9"/>
<dbReference type="PANTHER" id="PTHR11070:SF2">
    <property type="entry name" value="ATP-DEPENDENT DNA HELICASE SRS2"/>
    <property type="match status" value="1"/>
</dbReference>
<evidence type="ECO:0000256" key="10">
    <source>
        <dbReference type="ARBA" id="ARBA00048988"/>
    </source>
</evidence>
<keyword evidence="3 11" id="KW-0378">Hydrolase</keyword>
<dbReference type="Gene3D" id="1.10.486.10">
    <property type="entry name" value="PCRA, domain 4"/>
    <property type="match status" value="1"/>
</dbReference>
<evidence type="ECO:0000256" key="6">
    <source>
        <dbReference type="ARBA" id="ARBA00023125"/>
    </source>
</evidence>
<gene>
    <name evidence="13" type="ORF">CN495_07460</name>
</gene>
<accession>A0ABD6S6W7</accession>
<comment type="similarity">
    <text evidence="1">Belongs to the helicase family. UvrD subfamily.</text>
</comment>
<dbReference type="SUPFAM" id="SSF52540">
    <property type="entry name" value="P-loop containing nucleoside triphosphate hydrolases"/>
    <property type="match status" value="1"/>
</dbReference>
<dbReference type="PANTHER" id="PTHR11070">
    <property type="entry name" value="UVRD / RECB / PCRA DNA HELICASE FAMILY MEMBER"/>
    <property type="match status" value="1"/>
</dbReference>
<dbReference type="Proteomes" id="UP000219897">
    <property type="component" value="Unassembled WGS sequence"/>
</dbReference>
<comment type="catalytic activity">
    <reaction evidence="10">
        <text>ATP + H2O = ADP + phosphate + H(+)</text>
        <dbReference type="Rhea" id="RHEA:13065"/>
        <dbReference type="ChEBI" id="CHEBI:15377"/>
        <dbReference type="ChEBI" id="CHEBI:15378"/>
        <dbReference type="ChEBI" id="CHEBI:30616"/>
        <dbReference type="ChEBI" id="CHEBI:43474"/>
        <dbReference type="ChEBI" id="CHEBI:456216"/>
        <dbReference type="EC" id="5.6.2.4"/>
    </reaction>
</comment>
<dbReference type="GO" id="GO:0043138">
    <property type="term" value="F:3'-5' DNA helicase activity"/>
    <property type="evidence" value="ECO:0007669"/>
    <property type="project" value="UniProtKB-EC"/>
</dbReference>
<evidence type="ECO:0000256" key="8">
    <source>
        <dbReference type="ARBA" id="ARBA00034617"/>
    </source>
</evidence>
<dbReference type="Gene3D" id="1.10.10.160">
    <property type="match status" value="1"/>
</dbReference>
<evidence type="ECO:0000256" key="4">
    <source>
        <dbReference type="ARBA" id="ARBA00022806"/>
    </source>
</evidence>
<dbReference type="GO" id="GO:0016787">
    <property type="term" value="F:hydrolase activity"/>
    <property type="evidence" value="ECO:0007669"/>
    <property type="project" value="UniProtKB-UniRule"/>
</dbReference>
<organism evidence="13 14">
    <name type="scientific">Bacillus thuringiensis</name>
    <dbReference type="NCBI Taxonomy" id="1428"/>
    <lineage>
        <taxon>Bacteria</taxon>
        <taxon>Bacillati</taxon>
        <taxon>Bacillota</taxon>
        <taxon>Bacilli</taxon>
        <taxon>Bacillales</taxon>
        <taxon>Bacillaceae</taxon>
        <taxon>Bacillus</taxon>
        <taxon>Bacillus cereus group</taxon>
    </lineage>
</organism>
<keyword evidence="4 11" id="KW-0347">Helicase</keyword>
<protein>
    <recommendedName>
        <fullName evidence="9">DNA 3'-5' helicase</fullName>
        <ecNumber evidence="9">5.6.2.4</ecNumber>
    </recommendedName>
</protein>
<dbReference type="InterPro" id="IPR013986">
    <property type="entry name" value="DExx_box_DNA_helicase_dom_sf"/>
</dbReference>
<keyword evidence="2 11" id="KW-0547">Nucleotide-binding</keyword>
<dbReference type="InterPro" id="IPR000212">
    <property type="entry name" value="DNA_helicase_UvrD/REP"/>
</dbReference>
<sequence length="655" mass="75106">MFSGGLGTGSVRKGETGMVVQSDLQVVEEIKTKLNLPLSEEQEAVILHKDAPLNVLACAGSGKTTVLLGRLIKREMADGIRPQNMLAITFLKSAKEDMEKRYRRFRKKMGLKGYGKATFKTFHGLFYMLLTSIPKYKKVTVASEGNYKYGLMRVIRGDGDRDKDAIYEEMMSYRSKLINKGLSPNGIDNVPANDDVAFSIENYKEVMEAYKEFKERDGVIDFDDMQVLLLQALEQNNADTMVRNFRSVFLDVYIDEYQDISPVQVEIIDYLIGDRTGGLVAVGDADQSIYSFRGSNPKYILDFVYRYIGAKRLVLSTNYRCSANILEPVIPSIQRNKGRVDVPMTAFKQGGEVIGVPMEDGYRGISSLIRDDVEESLHADYERTVAILVRQNSQRMLVADALVEEGIPVDIVHGRWSLRNNKVYKLIMDIVDMVKKEDGELFSIHANKFCRHIHSDVSKLYKTDVRQNWFEDVVVYDIHQTPQETRKILESIKESNNMGNCVGFAWKLVSEYYQRLDARGFTSYKKVLSIVKYIHSLARGKTLTDFYEKEKRKERLLQVNIGVKLLEINTLHSVKGLEYDVVYMVGLDDALFPMIMDEDEADEQMEEERRLFYVGSTRAKERLVYAYDVENPTSFLRELEIDLPRLQRFKNISES</sequence>
<dbReference type="GO" id="GO:0003677">
    <property type="term" value="F:DNA binding"/>
    <property type="evidence" value="ECO:0007669"/>
    <property type="project" value="UniProtKB-KW"/>
</dbReference>
<keyword evidence="6" id="KW-0238">DNA-binding</keyword>
<comment type="catalytic activity">
    <reaction evidence="8">
        <text>Couples ATP hydrolysis with the unwinding of duplex DNA by translocating in the 3'-5' direction.</text>
        <dbReference type="EC" id="5.6.2.4"/>
    </reaction>
</comment>
<proteinExistence type="inferred from homology"/>
<evidence type="ECO:0000256" key="9">
    <source>
        <dbReference type="ARBA" id="ARBA00034808"/>
    </source>
</evidence>
<feature type="domain" description="UvrD-like helicase ATP-binding" evidence="12">
    <location>
        <begin position="36"/>
        <end position="322"/>
    </location>
</feature>
<dbReference type="InterPro" id="IPR014017">
    <property type="entry name" value="DNA_helicase_UvrD-like_C"/>
</dbReference>
<reference evidence="13 14" key="1">
    <citation type="submission" date="2017-09" db="EMBL/GenBank/DDBJ databases">
        <title>Large-scale bioinformatics analysis of Bacillus genomes uncovers conserved roles of natural products in bacterial physiology.</title>
        <authorList>
            <consortium name="Agbiome Team Llc"/>
            <person name="Bleich R.M."/>
            <person name="Kirk G.J."/>
            <person name="Santa Maria K.C."/>
            <person name="Allen S.E."/>
            <person name="Farag S."/>
            <person name="Shank E.A."/>
            <person name="Bowers A."/>
        </authorList>
    </citation>
    <scope>NUCLEOTIDE SEQUENCE [LARGE SCALE GENOMIC DNA]</scope>
    <source>
        <strain evidence="13 14">AFS005140</strain>
    </source>
</reference>
<dbReference type="AlphaFoldDB" id="A0ABD6S6W7"/>
<evidence type="ECO:0000256" key="5">
    <source>
        <dbReference type="ARBA" id="ARBA00022840"/>
    </source>
</evidence>
<evidence type="ECO:0000256" key="1">
    <source>
        <dbReference type="ARBA" id="ARBA00009922"/>
    </source>
</evidence>
<feature type="binding site" evidence="11">
    <location>
        <begin position="57"/>
        <end position="64"/>
    </location>
    <ligand>
        <name>ATP</name>
        <dbReference type="ChEBI" id="CHEBI:30616"/>
    </ligand>
</feature>